<comment type="similarity">
    <text evidence="2">Belongs to the SNF2/RAD54 helicase family.</text>
</comment>
<dbReference type="InterPro" id="IPR000330">
    <property type="entry name" value="SNF2_N"/>
</dbReference>
<keyword evidence="19" id="KW-1185">Reference proteome</keyword>
<keyword evidence="14" id="KW-0175">Coiled coil</keyword>
<evidence type="ECO:0000256" key="10">
    <source>
        <dbReference type="ARBA" id="ARBA00023242"/>
    </source>
</evidence>
<evidence type="ECO:0000256" key="7">
    <source>
        <dbReference type="ARBA" id="ARBA00022840"/>
    </source>
</evidence>
<evidence type="ECO:0000256" key="1">
    <source>
        <dbReference type="ARBA" id="ARBA00004123"/>
    </source>
</evidence>
<dbReference type="PANTHER" id="PTHR45629">
    <property type="entry name" value="SNF2/RAD54 FAMILY MEMBER"/>
    <property type="match status" value="1"/>
</dbReference>
<reference evidence="18 19" key="1">
    <citation type="submission" date="2021-06" db="EMBL/GenBank/DDBJ databases">
        <authorList>
            <person name="Palmer J.M."/>
        </authorList>
    </citation>
    <scope>NUCLEOTIDE SEQUENCE [LARGE SCALE GENOMIC DNA]</scope>
    <source>
        <strain evidence="18 19">MEX-2019</strain>
        <tissue evidence="18">Muscle</tissue>
    </source>
</reference>
<feature type="domain" description="Helicase ATP-binding" evidence="16">
    <location>
        <begin position="516"/>
        <end position="692"/>
    </location>
</feature>
<feature type="compositionally biased region" description="Low complexity" evidence="15">
    <location>
        <begin position="1"/>
        <end position="21"/>
    </location>
</feature>
<dbReference type="PANTHER" id="PTHR45629:SF7">
    <property type="entry name" value="DNA EXCISION REPAIR PROTEIN ERCC-6-RELATED"/>
    <property type="match status" value="1"/>
</dbReference>
<dbReference type="CDD" id="cd18000">
    <property type="entry name" value="DEXHc_ERCC6"/>
    <property type="match status" value="1"/>
</dbReference>
<dbReference type="Gene3D" id="3.40.50.300">
    <property type="entry name" value="P-loop containing nucleotide triphosphate hydrolases"/>
    <property type="match status" value="1"/>
</dbReference>
<evidence type="ECO:0000256" key="4">
    <source>
        <dbReference type="ARBA" id="ARBA00022763"/>
    </source>
</evidence>
<organism evidence="18 19">
    <name type="scientific">Crenichthys baileyi</name>
    <name type="common">White River springfish</name>
    <dbReference type="NCBI Taxonomy" id="28760"/>
    <lineage>
        <taxon>Eukaryota</taxon>
        <taxon>Metazoa</taxon>
        <taxon>Chordata</taxon>
        <taxon>Craniata</taxon>
        <taxon>Vertebrata</taxon>
        <taxon>Euteleostomi</taxon>
        <taxon>Actinopterygii</taxon>
        <taxon>Neopterygii</taxon>
        <taxon>Teleostei</taxon>
        <taxon>Neoteleostei</taxon>
        <taxon>Acanthomorphata</taxon>
        <taxon>Ovalentaria</taxon>
        <taxon>Atherinomorphae</taxon>
        <taxon>Cyprinodontiformes</taxon>
        <taxon>Goodeidae</taxon>
        <taxon>Crenichthys</taxon>
    </lineage>
</organism>
<dbReference type="SMART" id="SM00490">
    <property type="entry name" value="HELICc"/>
    <property type="match status" value="1"/>
</dbReference>
<dbReference type="InterPro" id="IPR001650">
    <property type="entry name" value="Helicase_C-like"/>
</dbReference>
<dbReference type="CDD" id="cd22254">
    <property type="entry name" value="CSB_WHD"/>
    <property type="match status" value="1"/>
</dbReference>
<sequence>MPVEAAEHQASSSVSSPVSAALTPGGSEEDGSARGSAVFTFPENSQGSEAAAAYPANTGPGEGNSAGKRSGALLQIDRQRIQVASASSGADELQGLGVAVYDQDVLEQGVLQQVDEAIHEASQAAAKAEAEKEYQSVLDDVRSVTSSLKHINKIIEQLSPYAASSKDISRKIESVKRQKENKEKQLKKVRAKQKRLQAILGGEDVQRVEAQLLAEDDGEEEPGPSTLGSMLMPAQETEWEELIRKGHMTPFGTRIQQKEVKKEPRKLMLAENSAFDQYLADQAKLATERKKVPLLKKKKSSALHLCEGTKVKTGKIVSSSKDKKLKKRMRKLQINALKTHPKARPKAEPKPPKPRRKRYSEGEQTDSEGSEYLPSDEGLDLDQEERNAIGEGFGDNNDDDDDEYELKPYKKKTVGTGRKKMKKSNSEDDYSPESSDDENDGRGKSKTYKDDGDVDYYRQRIRRWKRQRLREQEEKRERGEELTDDSDAEFDEGFKVPGFLWKKLYKYQQTGVRWMWELHCQQAGGILGDEMGLGKTIQVISFLAGLSYSKLRTRGSNYRYVGLGPTVIVCPATVMHQWVKEFHTWWPPFRVAVLHETGSFTSNKEKLIPEIAACHGILITSYSAVRNLQDSLQRYDWHYVILDEGHKIRNPNAGVTVACKQFRTPHRFILSGSPMQNNLKELWSLFDFVFPGKLGTLPVFMEQFSVPITMGGYSNASPVQVQTAFKCACVLRDTINPYLLRRMKDDVKANLSLPDKNEQVLFCRLTEEQRQVYQSFLDSKEVYQILNGDMQVFSGLIALRKICNHPDLFSGGPRILKGIPEDQLTEEEHFGFWKRSGKLMVVESLLRLWFKQGQRVLLFTQSRQMLDILEVFVREKDYSYLKMDGTTAIASRQPLIARYNEDNSIFIFLLTTKVGGLGVNLTGANRVIIYDPDWNPSTDTQARERAWRIGQKQQVTIYRLLTAGTIEEKIYHRQIFKQFLTNRILKDPKQRRFFKSNDIYELFTLADPDGSQGTETSAIFAGTGSDVKVPKKPDRLKSSTSINGADHDYKQPSGKHVGSALENRNSSSRESPALREGNTSPSSGNYQGKSNAPMDSRSTNQNIEMNNSANMLHVRDNNNPDSVEKANKGPSSASFHQHRDKDRGKQREKRKHCDSTHVDKSKHKKRKRSRDARFEGHRISHLVKKRTYKKEENEENSTEDPRKSDDYVLAKLFRKSGIHSVMQHDTIMESSNPDYVLVEAEANRVAKDALKALRISRQQCRLSFNSPPPPPTKKRFGQKKNSLLALPSSQSVPTSIKCKDAAVVKKSVAKKPSAGAHFSGEGADDDSTSAQLSSASLLAKMKARNHIAKSSSQRAAEEEEEEENGPGAPGTSSPPAPPTEHDELLVDLRNFVAFQASVDGEATTQEVLEYFKPRLSQKQAPVFRELLRSICDFHRTSGQEGIWRLKEHFR</sequence>
<evidence type="ECO:0000256" key="13">
    <source>
        <dbReference type="ARBA" id="ARBA00079118"/>
    </source>
</evidence>
<dbReference type="SMART" id="SM00487">
    <property type="entry name" value="DEXDc"/>
    <property type="match status" value="1"/>
</dbReference>
<feature type="compositionally biased region" description="Basic residues" evidence="15">
    <location>
        <begin position="1160"/>
        <end position="1170"/>
    </location>
</feature>
<dbReference type="Pfam" id="PF00271">
    <property type="entry name" value="Helicase_C"/>
    <property type="match status" value="1"/>
</dbReference>
<feature type="compositionally biased region" description="Basic and acidic residues" evidence="15">
    <location>
        <begin position="440"/>
        <end position="451"/>
    </location>
</feature>
<dbReference type="InterPro" id="IPR050496">
    <property type="entry name" value="SNF2_RAD54_helicase_repair"/>
</dbReference>
<keyword evidence="8" id="KW-0238">DNA-binding</keyword>
<dbReference type="EMBL" id="JAHHUM010002621">
    <property type="protein sequence ID" value="KAK5602288.1"/>
    <property type="molecule type" value="Genomic_DNA"/>
</dbReference>
<evidence type="ECO:0000256" key="2">
    <source>
        <dbReference type="ARBA" id="ARBA00007025"/>
    </source>
</evidence>
<feature type="compositionally biased region" description="Basic and acidic residues" evidence="15">
    <location>
        <begin position="1113"/>
        <end position="1127"/>
    </location>
</feature>
<feature type="region of interest" description="Disordered" evidence="15">
    <location>
        <begin position="1344"/>
        <end position="1381"/>
    </location>
</feature>
<evidence type="ECO:0000256" key="12">
    <source>
        <dbReference type="ARBA" id="ARBA00076356"/>
    </source>
</evidence>
<dbReference type="CDD" id="cd18793">
    <property type="entry name" value="SF2_C_SNF"/>
    <property type="match status" value="1"/>
</dbReference>
<feature type="compositionally biased region" description="Basic residues" evidence="15">
    <location>
        <begin position="409"/>
        <end position="423"/>
    </location>
</feature>
<dbReference type="GO" id="GO:0004386">
    <property type="term" value="F:helicase activity"/>
    <property type="evidence" value="ECO:0007669"/>
    <property type="project" value="UniProtKB-KW"/>
</dbReference>
<dbReference type="GO" id="GO:0005524">
    <property type="term" value="F:ATP binding"/>
    <property type="evidence" value="ECO:0007669"/>
    <property type="project" value="UniProtKB-KW"/>
</dbReference>
<dbReference type="PROSITE" id="PS51194">
    <property type="entry name" value="HELICASE_CTER"/>
    <property type="match status" value="1"/>
</dbReference>
<keyword evidence="10" id="KW-0539">Nucleus</keyword>
<feature type="domain" description="Helicase C-terminal" evidence="17">
    <location>
        <begin position="841"/>
        <end position="1000"/>
    </location>
</feature>
<accession>A0AAV9QXQ0</accession>
<evidence type="ECO:0000256" key="8">
    <source>
        <dbReference type="ARBA" id="ARBA00023125"/>
    </source>
</evidence>
<evidence type="ECO:0000313" key="18">
    <source>
        <dbReference type="EMBL" id="KAK5602288.1"/>
    </source>
</evidence>
<evidence type="ECO:0000256" key="11">
    <source>
        <dbReference type="ARBA" id="ARBA00071998"/>
    </source>
</evidence>
<dbReference type="GO" id="GO:0005634">
    <property type="term" value="C:nucleus"/>
    <property type="evidence" value="ECO:0007669"/>
    <property type="project" value="UniProtKB-SubCell"/>
</dbReference>
<name>A0AAV9QXQ0_9TELE</name>
<keyword evidence="3" id="KW-0547">Nucleotide-binding</keyword>
<keyword evidence="6" id="KW-0347">Helicase</keyword>
<dbReference type="GO" id="GO:0008094">
    <property type="term" value="F:ATP-dependent activity, acting on DNA"/>
    <property type="evidence" value="ECO:0007669"/>
    <property type="project" value="TreeGrafter"/>
</dbReference>
<dbReference type="CDD" id="cd21397">
    <property type="entry name" value="cc_ERCC-6_N"/>
    <property type="match status" value="1"/>
</dbReference>
<dbReference type="PROSITE" id="PS51192">
    <property type="entry name" value="HELICASE_ATP_BIND_1"/>
    <property type="match status" value="1"/>
</dbReference>
<dbReference type="InterPro" id="IPR058951">
    <property type="entry name" value="WHD_Rad26_CSB-like"/>
</dbReference>
<dbReference type="InterPro" id="IPR049730">
    <property type="entry name" value="SNF2/RAD54-like_C"/>
</dbReference>
<feature type="region of interest" description="Disordered" evidence="15">
    <location>
        <begin position="1"/>
        <end position="71"/>
    </location>
</feature>
<proteinExistence type="inferred from homology"/>
<feature type="coiled-coil region" evidence="14">
    <location>
        <begin position="165"/>
        <end position="199"/>
    </location>
</feature>
<keyword evidence="4" id="KW-0227">DNA damage</keyword>
<feature type="compositionally biased region" description="Acidic residues" evidence="15">
    <location>
        <begin position="427"/>
        <end position="439"/>
    </location>
</feature>
<keyword evidence="7" id="KW-0067">ATP-binding</keyword>
<evidence type="ECO:0000256" key="14">
    <source>
        <dbReference type="SAM" id="Coils"/>
    </source>
</evidence>
<evidence type="ECO:0000256" key="9">
    <source>
        <dbReference type="ARBA" id="ARBA00023204"/>
    </source>
</evidence>
<evidence type="ECO:0000259" key="17">
    <source>
        <dbReference type="PROSITE" id="PS51194"/>
    </source>
</evidence>
<feature type="compositionally biased region" description="Basic and acidic residues" evidence="15">
    <location>
        <begin position="1137"/>
        <end position="1159"/>
    </location>
</feature>
<dbReference type="FunFam" id="3.40.50.10810:FF:000042">
    <property type="entry name" value="SNF2 family helicase-like protein"/>
    <property type="match status" value="1"/>
</dbReference>
<protein>
    <recommendedName>
        <fullName evidence="11">DNA excision repair protein ERCC-6</fullName>
    </recommendedName>
    <alternativeName>
        <fullName evidence="12">ATP-dependent helicase ERCC6</fullName>
    </alternativeName>
    <alternativeName>
        <fullName evidence="13">Cockayne syndrome protein CSB</fullName>
    </alternativeName>
</protein>
<feature type="region of interest" description="Disordered" evidence="15">
    <location>
        <begin position="1024"/>
        <end position="1203"/>
    </location>
</feature>
<dbReference type="InterPro" id="IPR027417">
    <property type="entry name" value="P-loop_NTPase"/>
</dbReference>
<dbReference type="GO" id="GO:0016787">
    <property type="term" value="F:hydrolase activity"/>
    <property type="evidence" value="ECO:0007669"/>
    <property type="project" value="UniProtKB-KW"/>
</dbReference>
<comment type="caution">
    <text evidence="18">The sequence shown here is derived from an EMBL/GenBank/DDBJ whole genome shotgun (WGS) entry which is preliminary data.</text>
</comment>
<feature type="compositionally biased region" description="Polar residues" evidence="15">
    <location>
        <begin position="1077"/>
        <end position="1090"/>
    </location>
</feature>
<feature type="region of interest" description="Disordered" evidence="15">
    <location>
        <begin position="307"/>
        <end position="451"/>
    </location>
</feature>
<dbReference type="InterPro" id="IPR014001">
    <property type="entry name" value="Helicase_ATP-bd"/>
</dbReference>
<dbReference type="Pfam" id="PF00176">
    <property type="entry name" value="SNF2-rel_dom"/>
    <property type="match status" value="1"/>
</dbReference>
<dbReference type="Pfam" id="PF25875">
    <property type="entry name" value="WHD_Rad26_CSB"/>
    <property type="match status" value="1"/>
</dbReference>
<evidence type="ECO:0000313" key="19">
    <source>
        <dbReference type="Proteomes" id="UP001311232"/>
    </source>
</evidence>
<feature type="compositionally biased region" description="Basic and acidic residues" evidence="15">
    <location>
        <begin position="1028"/>
        <end position="1037"/>
    </location>
</feature>
<evidence type="ECO:0000256" key="15">
    <source>
        <dbReference type="SAM" id="MobiDB-lite"/>
    </source>
</evidence>
<keyword evidence="9" id="KW-0234">DNA repair</keyword>
<keyword evidence="5" id="KW-0378">Hydrolase</keyword>
<dbReference type="GO" id="GO:0006283">
    <property type="term" value="P:transcription-coupled nucleotide-excision repair"/>
    <property type="evidence" value="ECO:0007669"/>
    <property type="project" value="TreeGrafter"/>
</dbReference>
<comment type="subcellular location">
    <subcellularLocation>
        <location evidence="1">Nucleus</location>
    </subcellularLocation>
</comment>
<dbReference type="InterPro" id="IPR038718">
    <property type="entry name" value="SNF2-like_sf"/>
</dbReference>
<feature type="compositionally biased region" description="Basic residues" evidence="15">
    <location>
        <begin position="1179"/>
        <end position="1188"/>
    </location>
</feature>
<dbReference type="InterPro" id="IPR059240">
    <property type="entry name" value="cc_ERCC-6_N"/>
</dbReference>
<dbReference type="Gene3D" id="3.40.50.10810">
    <property type="entry name" value="Tandem AAA-ATPase domain"/>
    <property type="match status" value="1"/>
</dbReference>
<dbReference type="Proteomes" id="UP001311232">
    <property type="component" value="Unassembled WGS sequence"/>
</dbReference>
<gene>
    <name evidence="18" type="ORF">CRENBAI_014172</name>
</gene>
<feature type="compositionally biased region" description="Polar residues" evidence="15">
    <location>
        <begin position="1096"/>
        <end position="1110"/>
    </location>
</feature>
<evidence type="ECO:0000256" key="6">
    <source>
        <dbReference type="ARBA" id="ARBA00022806"/>
    </source>
</evidence>
<evidence type="ECO:0000256" key="5">
    <source>
        <dbReference type="ARBA" id="ARBA00022801"/>
    </source>
</evidence>
<dbReference type="FunFam" id="3.40.50.300:FF:000863">
    <property type="entry name" value="DNA excision repair protein ERCC-6"/>
    <property type="match status" value="1"/>
</dbReference>
<evidence type="ECO:0000256" key="3">
    <source>
        <dbReference type="ARBA" id="ARBA00022741"/>
    </source>
</evidence>
<evidence type="ECO:0000259" key="16">
    <source>
        <dbReference type="PROSITE" id="PS51192"/>
    </source>
</evidence>
<dbReference type="SUPFAM" id="SSF52540">
    <property type="entry name" value="P-loop containing nucleoside triphosphate hydrolases"/>
    <property type="match status" value="2"/>
</dbReference>
<feature type="region of interest" description="Disordered" evidence="15">
    <location>
        <begin position="1309"/>
        <end position="1328"/>
    </location>
</feature>